<dbReference type="KEGG" id="tva:4742305"/>
<gene>
    <name evidence="2" type="ORF">TVAG_052350</name>
</gene>
<dbReference type="EMBL" id="DS115254">
    <property type="protein sequence ID" value="EAX84671.1"/>
    <property type="molecule type" value="Genomic_DNA"/>
</dbReference>
<evidence type="ECO:0000256" key="1">
    <source>
        <dbReference type="SAM" id="MobiDB-lite"/>
    </source>
</evidence>
<evidence type="ECO:0000313" key="3">
    <source>
        <dbReference type="Proteomes" id="UP000001542"/>
    </source>
</evidence>
<dbReference type="VEuPathDB" id="TrichDB:TVAGG3_0889250"/>
<dbReference type="InParanoid" id="A2GDU6"/>
<dbReference type="VEuPathDB" id="TrichDB:TVAG_052350"/>
<keyword evidence="3" id="KW-1185">Reference proteome</keyword>
<accession>A2GDU6</accession>
<feature type="compositionally biased region" description="Polar residues" evidence="1">
    <location>
        <begin position="46"/>
        <end position="55"/>
    </location>
</feature>
<evidence type="ECO:0000313" key="2">
    <source>
        <dbReference type="EMBL" id="EAX84671.1"/>
    </source>
</evidence>
<feature type="region of interest" description="Disordered" evidence="1">
    <location>
        <begin position="45"/>
        <end position="76"/>
    </location>
</feature>
<name>A2GDU6_TRIV3</name>
<proteinExistence type="predicted"/>
<feature type="compositionally biased region" description="Polar residues" evidence="1">
    <location>
        <begin position="63"/>
        <end position="74"/>
    </location>
</feature>
<reference evidence="2" key="2">
    <citation type="journal article" date="2007" name="Science">
        <title>Draft genome sequence of the sexually transmitted pathogen Trichomonas vaginalis.</title>
        <authorList>
            <person name="Carlton J.M."/>
            <person name="Hirt R.P."/>
            <person name="Silva J.C."/>
            <person name="Delcher A.L."/>
            <person name="Schatz M."/>
            <person name="Zhao Q."/>
            <person name="Wortman J.R."/>
            <person name="Bidwell S.L."/>
            <person name="Alsmark U.C.M."/>
            <person name="Besteiro S."/>
            <person name="Sicheritz-Ponten T."/>
            <person name="Noel C.J."/>
            <person name="Dacks J.B."/>
            <person name="Foster P.G."/>
            <person name="Simillion C."/>
            <person name="Van de Peer Y."/>
            <person name="Miranda-Saavedra D."/>
            <person name="Barton G.J."/>
            <person name="Westrop G.D."/>
            <person name="Mueller S."/>
            <person name="Dessi D."/>
            <person name="Fiori P.L."/>
            <person name="Ren Q."/>
            <person name="Paulsen I."/>
            <person name="Zhang H."/>
            <person name="Bastida-Corcuera F.D."/>
            <person name="Simoes-Barbosa A."/>
            <person name="Brown M.T."/>
            <person name="Hayes R.D."/>
            <person name="Mukherjee M."/>
            <person name="Okumura C.Y."/>
            <person name="Schneider R."/>
            <person name="Smith A.J."/>
            <person name="Vanacova S."/>
            <person name="Villalvazo M."/>
            <person name="Haas B.J."/>
            <person name="Pertea M."/>
            <person name="Feldblyum T.V."/>
            <person name="Utterback T.R."/>
            <person name="Shu C.L."/>
            <person name="Osoegawa K."/>
            <person name="de Jong P.J."/>
            <person name="Hrdy I."/>
            <person name="Horvathova L."/>
            <person name="Zubacova Z."/>
            <person name="Dolezal P."/>
            <person name="Malik S.B."/>
            <person name="Logsdon J.M. Jr."/>
            <person name="Henze K."/>
            <person name="Gupta A."/>
            <person name="Wang C.C."/>
            <person name="Dunne R.L."/>
            <person name="Upcroft J.A."/>
            <person name="Upcroft P."/>
            <person name="White O."/>
            <person name="Salzberg S.L."/>
            <person name="Tang P."/>
            <person name="Chiu C.-H."/>
            <person name="Lee Y.-S."/>
            <person name="Embley T.M."/>
            <person name="Coombs G.H."/>
            <person name="Mottram J.C."/>
            <person name="Tachezy J."/>
            <person name="Fraser-Liggett C.M."/>
            <person name="Johnson P.J."/>
        </authorList>
    </citation>
    <scope>NUCLEOTIDE SEQUENCE [LARGE SCALE GENOMIC DNA]</scope>
    <source>
        <strain evidence="2">G3</strain>
    </source>
</reference>
<reference evidence="2" key="1">
    <citation type="submission" date="2006-10" db="EMBL/GenBank/DDBJ databases">
        <authorList>
            <person name="Amadeo P."/>
            <person name="Zhao Q."/>
            <person name="Wortman J."/>
            <person name="Fraser-Liggett C."/>
            <person name="Carlton J."/>
        </authorList>
    </citation>
    <scope>NUCLEOTIDE SEQUENCE</scope>
    <source>
        <strain evidence="2">G3</strain>
    </source>
</reference>
<protein>
    <submittedName>
        <fullName evidence="2">Uncharacterized protein</fullName>
    </submittedName>
</protein>
<sequence>MQWLEDIQNIRASVPFSENKGYYKPQAYTTQSQFIPIAKPPLYQNLGPNLQFSNNDNEEEPIPSSQNVPLNSPDQDFVNERVGFDITEDFGINQEEEQEKAEEIERHTNSVATLTANLMDALHFK</sequence>
<dbReference type="AlphaFoldDB" id="A2GDU6"/>
<dbReference type="RefSeq" id="XP_001297601.1">
    <property type="nucleotide sequence ID" value="XM_001297600.1"/>
</dbReference>
<dbReference type="Proteomes" id="UP000001542">
    <property type="component" value="Unassembled WGS sequence"/>
</dbReference>
<organism evidence="2 3">
    <name type="scientific">Trichomonas vaginalis (strain ATCC PRA-98 / G3)</name>
    <dbReference type="NCBI Taxonomy" id="412133"/>
    <lineage>
        <taxon>Eukaryota</taxon>
        <taxon>Metamonada</taxon>
        <taxon>Parabasalia</taxon>
        <taxon>Trichomonadida</taxon>
        <taxon>Trichomonadidae</taxon>
        <taxon>Trichomonas</taxon>
    </lineage>
</organism>